<accession>A0A4R6DWC8</accession>
<name>A0A4R6DWC8_9RHOO</name>
<dbReference type="PANTHER" id="PTHR35177:SF1">
    <property type="entry name" value="HYDROGENASE MATURATION FACTOR HYPC"/>
    <property type="match status" value="1"/>
</dbReference>
<protein>
    <submittedName>
        <fullName evidence="2">Hydrogenase expression/formation protein HypC</fullName>
    </submittedName>
</protein>
<evidence type="ECO:0000313" key="2">
    <source>
        <dbReference type="EMBL" id="TDN49537.1"/>
    </source>
</evidence>
<evidence type="ECO:0000313" key="3">
    <source>
        <dbReference type="Proteomes" id="UP000295129"/>
    </source>
</evidence>
<dbReference type="GO" id="GO:0051604">
    <property type="term" value="P:protein maturation"/>
    <property type="evidence" value="ECO:0007669"/>
    <property type="project" value="TreeGrafter"/>
</dbReference>
<dbReference type="SUPFAM" id="SSF159127">
    <property type="entry name" value="HupF/HypC-like"/>
    <property type="match status" value="1"/>
</dbReference>
<sequence length="103" mass="11002">MCVGIPMQVLRCEDGRALCRDRDGGETWIDTLLTGPQPAGAWLMTFLGAAREVIDADEAARSLAALAALDSLMAGGTPDLDAAFADLVGREPQLPDFLRDQKK</sequence>
<dbReference type="PRINTS" id="PR00445">
    <property type="entry name" value="HUPFHYPC"/>
</dbReference>
<dbReference type="EMBL" id="SNVV01000011">
    <property type="protein sequence ID" value="TDN49537.1"/>
    <property type="molecule type" value="Genomic_DNA"/>
</dbReference>
<dbReference type="InterPro" id="IPR001109">
    <property type="entry name" value="Hydrogenase_HupF/HypC"/>
</dbReference>
<comment type="similarity">
    <text evidence="1">Belongs to the HupF/HypC family.</text>
</comment>
<organism evidence="2 3">
    <name type="scientific">Azoarcus indigens</name>
    <dbReference type="NCBI Taxonomy" id="29545"/>
    <lineage>
        <taxon>Bacteria</taxon>
        <taxon>Pseudomonadati</taxon>
        <taxon>Pseudomonadota</taxon>
        <taxon>Betaproteobacteria</taxon>
        <taxon>Rhodocyclales</taxon>
        <taxon>Zoogloeaceae</taxon>
        <taxon>Azoarcus</taxon>
    </lineage>
</organism>
<dbReference type="Pfam" id="PF01455">
    <property type="entry name" value="HupF_HypC"/>
    <property type="match status" value="1"/>
</dbReference>
<dbReference type="AlphaFoldDB" id="A0A4R6DWC8"/>
<dbReference type="GO" id="GO:1902670">
    <property type="term" value="F:carbon dioxide binding"/>
    <property type="evidence" value="ECO:0007669"/>
    <property type="project" value="TreeGrafter"/>
</dbReference>
<gene>
    <name evidence="2" type="ORF">C7389_11115</name>
</gene>
<dbReference type="NCBIfam" id="TIGR00074">
    <property type="entry name" value="hypC_hupF"/>
    <property type="match status" value="1"/>
</dbReference>
<dbReference type="RefSeq" id="WP_133592259.1">
    <property type="nucleotide sequence ID" value="NZ_SNVV01000011.1"/>
</dbReference>
<dbReference type="InterPro" id="IPR019812">
    <property type="entry name" value="Hydgase_assmbl_chp_CS"/>
</dbReference>
<reference evidence="2 3" key="1">
    <citation type="submission" date="2019-03" db="EMBL/GenBank/DDBJ databases">
        <title>Genomic Encyclopedia of Type Strains, Phase IV (KMG-IV): sequencing the most valuable type-strain genomes for metagenomic binning, comparative biology and taxonomic classification.</title>
        <authorList>
            <person name="Goeker M."/>
        </authorList>
    </citation>
    <scope>NUCLEOTIDE SEQUENCE [LARGE SCALE GENOMIC DNA]</scope>
    <source>
        <strain evidence="2 3">DSM 12121</strain>
    </source>
</reference>
<dbReference type="OrthoDB" id="9806017at2"/>
<keyword evidence="3" id="KW-1185">Reference proteome</keyword>
<dbReference type="Proteomes" id="UP000295129">
    <property type="component" value="Unassembled WGS sequence"/>
</dbReference>
<dbReference type="Gene3D" id="2.30.30.140">
    <property type="match status" value="1"/>
</dbReference>
<dbReference type="PANTHER" id="PTHR35177">
    <property type="entry name" value="HYDROGENASE MATURATION FACTOR HYBG"/>
    <property type="match status" value="1"/>
</dbReference>
<evidence type="ECO:0000256" key="1">
    <source>
        <dbReference type="ARBA" id="ARBA00006018"/>
    </source>
</evidence>
<dbReference type="PROSITE" id="PS01097">
    <property type="entry name" value="HUPF_HYPC"/>
    <property type="match status" value="1"/>
</dbReference>
<dbReference type="GO" id="GO:0005506">
    <property type="term" value="F:iron ion binding"/>
    <property type="evidence" value="ECO:0007669"/>
    <property type="project" value="TreeGrafter"/>
</dbReference>
<comment type="caution">
    <text evidence="2">The sequence shown here is derived from an EMBL/GenBank/DDBJ whole genome shotgun (WGS) entry which is preliminary data.</text>
</comment>
<proteinExistence type="inferred from homology"/>